<feature type="binding site" evidence="10">
    <location>
        <begin position="120"/>
        <end position="126"/>
    </location>
    <ligand>
        <name>ATP</name>
        <dbReference type="ChEBI" id="CHEBI:30616"/>
    </ligand>
</feature>
<dbReference type="AlphaFoldDB" id="A0AAU6PG87"/>
<dbReference type="InterPro" id="IPR005863">
    <property type="entry name" value="UDP-N-AcMur_synth"/>
</dbReference>
<dbReference type="Pfam" id="PF08245">
    <property type="entry name" value="Mur_ligase_M"/>
    <property type="match status" value="1"/>
</dbReference>
<dbReference type="Gene3D" id="3.90.190.20">
    <property type="entry name" value="Mur ligase, C-terminal domain"/>
    <property type="match status" value="1"/>
</dbReference>
<comment type="pathway">
    <text evidence="10 11">Cell wall biogenesis; peptidoglycan biosynthesis.</text>
</comment>
<comment type="subcellular location">
    <subcellularLocation>
        <location evidence="10 11">Cytoplasm</location>
    </subcellularLocation>
</comment>
<evidence type="ECO:0000256" key="7">
    <source>
        <dbReference type="ARBA" id="ARBA00022984"/>
    </source>
</evidence>
<dbReference type="InterPro" id="IPR036565">
    <property type="entry name" value="Mur-like_cat_sf"/>
</dbReference>
<protein>
    <recommendedName>
        <fullName evidence="10 11">UDP-N-acetylmuramoyl-tripeptide--D-alanyl-D-alanine ligase</fullName>
        <ecNumber evidence="10 11">6.3.2.10</ecNumber>
    </recommendedName>
    <alternativeName>
        <fullName evidence="10">D-alanyl-D-alanine-adding enzyme</fullName>
    </alternativeName>
</protein>
<dbReference type="GO" id="GO:0047480">
    <property type="term" value="F:UDP-N-acetylmuramoyl-tripeptide-D-alanyl-D-alanine ligase activity"/>
    <property type="evidence" value="ECO:0007669"/>
    <property type="project" value="UniProtKB-UniRule"/>
</dbReference>
<evidence type="ECO:0000256" key="6">
    <source>
        <dbReference type="ARBA" id="ARBA00022960"/>
    </source>
</evidence>
<evidence type="ECO:0000259" key="12">
    <source>
        <dbReference type="Pfam" id="PF01225"/>
    </source>
</evidence>
<comment type="catalytic activity">
    <reaction evidence="10 11">
        <text>D-alanyl-D-alanine + UDP-N-acetyl-alpha-D-muramoyl-L-alanyl-gamma-D-glutamyl-meso-2,6-diaminopimelate + ATP = UDP-N-acetyl-alpha-D-muramoyl-L-alanyl-gamma-D-glutamyl-meso-2,6-diaminopimeloyl-D-alanyl-D-alanine + ADP + phosphate + H(+)</text>
        <dbReference type="Rhea" id="RHEA:28374"/>
        <dbReference type="ChEBI" id="CHEBI:15378"/>
        <dbReference type="ChEBI" id="CHEBI:30616"/>
        <dbReference type="ChEBI" id="CHEBI:43474"/>
        <dbReference type="ChEBI" id="CHEBI:57822"/>
        <dbReference type="ChEBI" id="CHEBI:61386"/>
        <dbReference type="ChEBI" id="CHEBI:83905"/>
        <dbReference type="ChEBI" id="CHEBI:456216"/>
        <dbReference type="EC" id="6.3.2.10"/>
    </reaction>
</comment>
<dbReference type="SUPFAM" id="SSF63418">
    <property type="entry name" value="MurE/MurF N-terminal domain"/>
    <property type="match status" value="1"/>
</dbReference>
<evidence type="ECO:0000256" key="3">
    <source>
        <dbReference type="ARBA" id="ARBA00022618"/>
    </source>
</evidence>
<dbReference type="GO" id="GO:0005524">
    <property type="term" value="F:ATP binding"/>
    <property type="evidence" value="ECO:0007669"/>
    <property type="project" value="UniProtKB-UniRule"/>
</dbReference>
<evidence type="ECO:0000256" key="4">
    <source>
        <dbReference type="ARBA" id="ARBA00022741"/>
    </source>
</evidence>
<dbReference type="InterPro" id="IPR036615">
    <property type="entry name" value="Mur_ligase_C_dom_sf"/>
</dbReference>
<keyword evidence="9 10" id="KW-0961">Cell wall biogenesis/degradation</keyword>
<proteinExistence type="inferred from homology"/>
<comment type="similarity">
    <text evidence="10">Belongs to the MurCDEF family. MurF subfamily.</text>
</comment>
<comment type="function">
    <text evidence="10 11">Involved in cell wall formation. Catalyzes the final step in the synthesis of UDP-N-acetylmuramoyl-pentapeptide, the precursor of murein.</text>
</comment>
<dbReference type="GO" id="GO:0071555">
    <property type="term" value="P:cell wall organization"/>
    <property type="evidence" value="ECO:0007669"/>
    <property type="project" value="UniProtKB-KW"/>
</dbReference>
<evidence type="ECO:0000313" key="15">
    <source>
        <dbReference type="EMBL" id="WXU00033.1"/>
    </source>
</evidence>
<dbReference type="GO" id="GO:0009252">
    <property type="term" value="P:peptidoglycan biosynthetic process"/>
    <property type="evidence" value="ECO:0007669"/>
    <property type="project" value="UniProtKB-UniRule"/>
</dbReference>
<evidence type="ECO:0000259" key="14">
    <source>
        <dbReference type="Pfam" id="PF08245"/>
    </source>
</evidence>
<accession>A0AAU6PG87</accession>
<feature type="domain" description="Mur ligase C-terminal" evidence="13">
    <location>
        <begin position="308"/>
        <end position="424"/>
    </location>
</feature>
<dbReference type="InterPro" id="IPR035911">
    <property type="entry name" value="MurE/MurF_N"/>
</dbReference>
<dbReference type="EC" id="6.3.2.10" evidence="10 11"/>
<dbReference type="InterPro" id="IPR000713">
    <property type="entry name" value="Mur_ligase_N"/>
</dbReference>
<keyword evidence="3 10" id="KW-0132">Cell division</keyword>
<dbReference type="Gene3D" id="3.40.1390.10">
    <property type="entry name" value="MurE/MurF, N-terminal domain"/>
    <property type="match status" value="1"/>
</dbReference>
<dbReference type="SUPFAM" id="SSF53623">
    <property type="entry name" value="MurD-like peptide ligases, catalytic domain"/>
    <property type="match status" value="1"/>
</dbReference>
<keyword evidence="4 10" id="KW-0547">Nucleotide-binding</keyword>
<keyword evidence="6 10" id="KW-0133">Cell shape</keyword>
<evidence type="ECO:0000256" key="2">
    <source>
        <dbReference type="ARBA" id="ARBA00022598"/>
    </source>
</evidence>
<keyword evidence="8 10" id="KW-0131">Cell cycle</keyword>
<dbReference type="PANTHER" id="PTHR43024">
    <property type="entry name" value="UDP-N-ACETYLMURAMOYL-TRIPEPTIDE--D-ALANYL-D-ALANINE LIGASE"/>
    <property type="match status" value="1"/>
</dbReference>
<dbReference type="EMBL" id="CP138327">
    <property type="protein sequence ID" value="WXU00033.1"/>
    <property type="molecule type" value="Genomic_DNA"/>
</dbReference>
<feature type="domain" description="Mur ligase central" evidence="14">
    <location>
        <begin position="118"/>
        <end position="286"/>
    </location>
</feature>
<evidence type="ECO:0000256" key="5">
    <source>
        <dbReference type="ARBA" id="ARBA00022840"/>
    </source>
</evidence>
<keyword evidence="7 10" id="KW-0573">Peptidoglycan synthesis</keyword>
<dbReference type="Pfam" id="PF02875">
    <property type="entry name" value="Mur_ligase_C"/>
    <property type="match status" value="1"/>
</dbReference>
<dbReference type="InterPro" id="IPR004101">
    <property type="entry name" value="Mur_ligase_C"/>
</dbReference>
<keyword evidence="1 10" id="KW-0963">Cytoplasm</keyword>
<keyword evidence="2 10" id="KW-0436">Ligase</keyword>
<dbReference type="Pfam" id="PF01225">
    <property type="entry name" value="Mur_ligase"/>
    <property type="match status" value="1"/>
</dbReference>
<reference evidence="15" key="1">
    <citation type="submission" date="2023-10" db="EMBL/GenBank/DDBJ databases">
        <title>The first scallop-associated chemosynthetic bacterial symbiont.</title>
        <authorList>
            <person name="Lin Y.-T."/>
            <person name="Sun J."/>
            <person name="Ip J.C.-H."/>
            <person name="He X."/>
            <person name="Gao Z.-M."/>
            <person name="Perez M."/>
            <person name="Xu T."/>
            <person name="Qian P.-Y."/>
            <person name="Qiu J.-W."/>
        </authorList>
    </citation>
    <scope>NUCLEOTIDE SEQUENCE</scope>
    <source>
        <strain evidence="15">Gill1</strain>
    </source>
</reference>
<evidence type="ECO:0000256" key="1">
    <source>
        <dbReference type="ARBA" id="ARBA00022490"/>
    </source>
</evidence>
<evidence type="ECO:0000256" key="8">
    <source>
        <dbReference type="ARBA" id="ARBA00023306"/>
    </source>
</evidence>
<evidence type="ECO:0000256" key="11">
    <source>
        <dbReference type="RuleBase" id="RU004136"/>
    </source>
</evidence>
<feature type="domain" description="Mur ligase N-terminal catalytic" evidence="12">
    <location>
        <begin position="38"/>
        <end position="95"/>
    </location>
</feature>
<evidence type="ECO:0000256" key="10">
    <source>
        <dbReference type="HAMAP-Rule" id="MF_02019"/>
    </source>
</evidence>
<dbReference type="NCBIfam" id="TIGR01143">
    <property type="entry name" value="murF"/>
    <property type="match status" value="1"/>
</dbReference>
<dbReference type="GO" id="GO:0008360">
    <property type="term" value="P:regulation of cell shape"/>
    <property type="evidence" value="ECO:0007669"/>
    <property type="project" value="UniProtKB-KW"/>
</dbReference>
<dbReference type="Gene3D" id="3.40.1190.10">
    <property type="entry name" value="Mur-like, catalytic domain"/>
    <property type="match status" value="1"/>
</dbReference>
<evidence type="ECO:0000256" key="9">
    <source>
        <dbReference type="ARBA" id="ARBA00023316"/>
    </source>
</evidence>
<keyword evidence="5 10" id="KW-0067">ATP-binding</keyword>
<sequence length="428" mass="46745">MLIIPIYAKVSKRIMFSSTTYALAKILKTNCAVNVAFSGVCTDTRKPMQGMLFVALSGDNFDGADFADKAVEMGAVAMVSTHNTEVDIPTLVVENTEIALQQIAQWHLENIKPKVVAITGSNGKTTTKNMLANILNLRAPTLKTQGNLNNHLGVPMTLLELEEQHQYAVIEMGANHLGEIARLREIVRPDVAVVVNTLDAHIGEFGGFDNLVKAKGEIYSIDSKNIVNVETAFKGSVSFGNGGNIFASHIENNRFDLNIFDEKITVTLQLLGRHNIDNALAASACASALGVDIKMIKQGLENTEAEQGRLNIVQHDNFTIIDDTYNASPSSSKYALEVLNGFMGEKIAVLGQMAELGDESAAYHQQIGDFAKSLEIDYLYSYQSDYGVQNFNNADELVATLKQHTNATLLFKGSRVAKLEQIIERLCV</sequence>
<gene>
    <name evidence="10 15" type="primary">murF</name>
    <name evidence="15" type="ORF">Ctma_0738</name>
</gene>
<evidence type="ECO:0000259" key="13">
    <source>
        <dbReference type="Pfam" id="PF02875"/>
    </source>
</evidence>
<name>A0AAU6PG87_9GAMM</name>
<dbReference type="InterPro" id="IPR051046">
    <property type="entry name" value="MurCDEF_CellWall_CoF430Synth"/>
</dbReference>
<dbReference type="HAMAP" id="MF_02019">
    <property type="entry name" value="MurF"/>
    <property type="match status" value="1"/>
</dbReference>
<dbReference type="GO" id="GO:0051301">
    <property type="term" value="P:cell division"/>
    <property type="evidence" value="ECO:0007669"/>
    <property type="project" value="UniProtKB-KW"/>
</dbReference>
<organism evidence="15">
    <name type="scientific">Catillopecten margaritatus gill symbiont</name>
    <dbReference type="NCBI Taxonomy" id="3083288"/>
    <lineage>
        <taxon>Bacteria</taxon>
        <taxon>Pseudomonadati</taxon>
        <taxon>Pseudomonadota</taxon>
        <taxon>Gammaproteobacteria</taxon>
        <taxon>sulfur-oxidizing symbionts</taxon>
    </lineage>
</organism>
<dbReference type="GO" id="GO:0005737">
    <property type="term" value="C:cytoplasm"/>
    <property type="evidence" value="ECO:0007669"/>
    <property type="project" value="UniProtKB-SubCell"/>
</dbReference>
<dbReference type="InterPro" id="IPR013221">
    <property type="entry name" value="Mur_ligase_cen"/>
</dbReference>
<dbReference type="SUPFAM" id="SSF53244">
    <property type="entry name" value="MurD-like peptide ligases, peptide-binding domain"/>
    <property type="match status" value="1"/>
</dbReference>
<dbReference type="PANTHER" id="PTHR43024:SF1">
    <property type="entry name" value="UDP-N-ACETYLMURAMOYL-TRIPEPTIDE--D-ALANYL-D-ALANINE LIGASE"/>
    <property type="match status" value="1"/>
</dbReference>